<feature type="domain" description="Reverse transcriptase/retrotransposon-derived protein RNase H-like" evidence="3">
    <location>
        <begin position="180"/>
        <end position="275"/>
    </location>
</feature>
<dbReference type="AlphaFoldDB" id="A0A8S2SZW8"/>
<name>A0A8S2SZW8_9BILA</name>
<dbReference type="InterPro" id="IPR041577">
    <property type="entry name" value="RT_RNaseH_2"/>
</dbReference>
<dbReference type="FunFam" id="3.10.20.370:FF:000001">
    <property type="entry name" value="Retrovirus-related Pol polyprotein from transposon 17.6-like protein"/>
    <property type="match status" value="1"/>
</dbReference>
<dbReference type="Gene3D" id="3.30.70.270">
    <property type="match status" value="2"/>
</dbReference>
<dbReference type="PANTHER" id="PTHR37984">
    <property type="entry name" value="PROTEIN CBG26694"/>
    <property type="match status" value="1"/>
</dbReference>
<comment type="caution">
    <text evidence="6">The sequence shown here is derived from an EMBL/GenBank/DDBJ whole genome shotgun (WGS) entry which is preliminary data.</text>
</comment>
<proteinExistence type="predicted"/>
<evidence type="ECO:0000313" key="5">
    <source>
        <dbReference type="EMBL" id="CAF4053161.1"/>
    </source>
</evidence>
<dbReference type="InterPro" id="IPR050951">
    <property type="entry name" value="Retrovirus_Pol_polyprotein"/>
</dbReference>
<keyword evidence="1" id="KW-0511">Multifunctional enzyme</keyword>
<dbReference type="Gene3D" id="3.10.10.10">
    <property type="entry name" value="HIV Type 1 Reverse Transcriptase, subunit A, domain 1"/>
    <property type="match status" value="1"/>
</dbReference>
<dbReference type="Proteomes" id="UP000676336">
    <property type="component" value="Unassembled WGS sequence"/>
</dbReference>
<dbReference type="SUPFAM" id="SSF56672">
    <property type="entry name" value="DNA/RNA polymerases"/>
    <property type="match status" value="1"/>
</dbReference>
<evidence type="ECO:0000259" key="3">
    <source>
        <dbReference type="Pfam" id="PF17919"/>
    </source>
</evidence>
<evidence type="ECO:0000313" key="6">
    <source>
        <dbReference type="EMBL" id="CAF4257722.1"/>
    </source>
</evidence>
<dbReference type="EMBL" id="CAJOBH010027336">
    <property type="protein sequence ID" value="CAF4257722.1"/>
    <property type="molecule type" value="Genomic_DNA"/>
</dbReference>
<dbReference type="Proteomes" id="UP000681967">
    <property type="component" value="Unassembled WGS sequence"/>
</dbReference>
<dbReference type="EMBL" id="CAJOBI010004513">
    <property type="protein sequence ID" value="CAF4003985.1"/>
    <property type="molecule type" value="Genomic_DNA"/>
</dbReference>
<dbReference type="CDD" id="cd09274">
    <property type="entry name" value="RNase_HI_RT_Ty3"/>
    <property type="match status" value="1"/>
</dbReference>
<gene>
    <name evidence="6" type="ORF">BYL167_LOCUS25802</name>
    <name evidence="5" type="ORF">GIL414_LOCUS14528</name>
    <name evidence="4" type="ORF">SMN809_LOCUS12094</name>
</gene>
<dbReference type="CDD" id="cd01647">
    <property type="entry name" value="RT_LTR"/>
    <property type="match status" value="1"/>
</dbReference>
<evidence type="ECO:0000259" key="2">
    <source>
        <dbReference type="Pfam" id="PF00078"/>
    </source>
</evidence>
<accession>A0A8S2SZW8</accession>
<organism evidence="6 7">
    <name type="scientific">Rotaria magnacalcarata</name>
    <dbReference type="NCBI Taxonomy" id="392030"/>
    <lineage>
        <taxon>Eukaryota</taxon>
        <taxon>Metazoa</taxon>
        <taxon>Spiralia</taxon>
        <taxon>Gnathifera</taxon>
        <taxon>Rotifera</taxon>
        <taxon>Eurotatoria</taxon>
        <taxon>Bdelloidea</taxon>
        <taxon>Philodinida</taxon>
        <taxon>Philodinidae</taxon>
        <taxon>Rotaria</taxon>
    </lineage>
</organism>
<evidence type="ECO:0000313" key="4">
    <source>
        <dbReference type="EMBL" id="CAF4003985.1"/>
    </source>
</evidence>
<dbReference type="InterPro" id="IPR043128">
    <property type="entry name" value="Rev_trsase/Diguanyl_cyclase"/>
</dbReference>
<dbReference type="EMBL" id="CAJOBJ010006165">
    <property type="protein sequence ID" value="CAF4053161.1"/>
    <property type="molecule type" value="Genomic_DNA"/>
</dbReference>
<protein>
    <submittedName>
        <fullName evidence="6">Uncharacterized protein</fullName>
    </submittedName>
</protein>
<dbReference type="PANTHER" id="PTHR37984:SF5">
    <property type="entry name" value="PROTEIN NYNRIN-LIKE"/>
    <property type="match status" value="1"/>
</dbReference>
<dbReference type="Pfam" id="PF17919">
    <property type="entry name" value="RT_RNaseH_2"/>
    <property type="match status" value="1"/>
</dbReference>
<feature type="domain" description="Reverse transcriptase" evidence="2">
    <location>
        <begin position="22"/>
        <end position="91"/>
    </location>
</feature>
<dbReference type="InterPro" id="IPR043502">
    <property type="entry name" value="DNA/RNA_pol_sf"/>
</dbReference>
<dbReference type="Proteomes" id="UP000681720">
    <property type="component" value="Unassembled WGS sequence"/>
</dbReference>
<evidence type="ECO:0000313" key="7">
    <source>
        <dbReference type="Proteomes" id="UP000681967"/>
    </source>
</evidence>
<sequence length="338" mass="38625">MLEAGQIAPSRSPWASPIVLSPQKDGSLRFCVDYRKLNASTIRTAYPMPRVDDTLNSLREAKYISTLDLRSGYWQVEIDPDSRDKTAFIAHRASKCDFCRRELKYLGHLITADGIKPDPGLVASVQLFPQPTKIKDIQSFLGLTGYYRKFIKDYAKIAEPLISQLRSHQKSNRAMNHIEWSDKCTKAFDELKTALTQAPILQTPNFNEAFILEIDACDYGLGAILIQEYDNQQFVIAYASRTQTAAERNYFPTEKEALAIYWATKHFRPYLEGTMIYMRSNCRALQWLLDTKDSSGRLARWAISLSAFNIVDIKYKPGKINTNCDTVSRYPLPHILPF</sequence>
<dbReference type="InterPro" id="IPR000477">
    <property type="entry name" value="RT_dom"/>
</dbReference>
<reference evidence="6" key="1">
    <citation type="submission" date="2021-02" db="EMBL/GenBank/DDBJ databases">
        <authorList>
            <person name="Nowell W R."/>
        </authorList>
    </citation>
    <scope>NUCLEOTIDE SEQUENCE</scope>
</reference>
<dbReference type="FunFam" id="3.30.70.270:FF:000020">
    <property type="entry name" value="Transposon Tf2-6 polyprotein-like Protein"/>
    <property type="match status" value="1"/>
</dbReference>
<dbReference type="Gene3D" id="3.10.20.370">
    <property type="match status" value="1"/>
</dbReference>
<evidence type="ECO:0000256" key="1">
    <source>
        <dbReference type="ARBA" id="ARBA00023268"/>
    </source>
</evidence>
<dbReference type="Pfam" id="PF00078">
    <property type="entry name" value="RVT_1"/>
    <property type="match status" value="1"/>
</dbReference>
<dbReference type="GO" id="GO:0003824">
    <property type="term" value="F:catalytic activity"/>
    <property type="evidence" value="ECO:0007669"/>
    <property type="project" value="UniProtKB-KW"/>
</dbReference>